<reference evidence="3 4" key="1">
    <citation type="submission" date="2019-09" db="EMBL/GenBank/DDBJ databases">
        <title>Parvibaculum sedimenti sp. nov., isolated from sediment.</title>
        <authorList>
            <person name="Wang Y."/>
        </authorList>
    </citation>
    <scope>NUCLEOTIDE SEQUENCE [LARGE SCALE GENOMIC DNA]</scope>
    <source>
        <strain evidence="3 4">HXT-9</strain>
    </source>
</reference>
<name>A0A6N6VMV0_9HYPH</name>
<evidence type="ECO:0000313" key="3">
    <source>
        <dbReference type="EMBL" id="KAB7742881.1"/>
    </source>
</evidence>
<protein>
    <submittedName>
        <fullName evidence="3">DUF3035 domain-containing protein</fullName>
    </submittedName>
</protein>
<dbReference type="PROSITE" id="PS51257">
    <property type="entry name" value="PROKAR_LIPOPROTEIN"/>
    <property type="match status" value="1"/>
</dbReference>
<keyword evidence="4" id="KW-1185">Reference proteome</keyword>
<feature type="region of interest" description="Disordered" evidence="1">
    <location>
        <begin position="156"/>
        <end position="194"/>
    </location>
</feature>
<sequence length="194" mass="20400">MLKSRRIFSLGMLGALSLALAGCGGGGIKDALGYSKDAPDEFSVVTKAPLVIPPEFSLRPPQPGAPRPQEANMQPSARAQAALTGEEAAAASGATSSGEQALLAETGAAEADPNIRAVVNNETRTLVEKDAKLTDDILFWQQKTPPDERLVDAAAEKKRVEQNEAQGKPVTEGDTPSRAPEKPGFFSGLWSSIF</sequence>
<dbReference type="RefSeq" id="WP_152214432.1">
    <property type="nucleotide sequence ID" value="NZ_WESC01000001.1"/>
</dbReference>
<dbReference type="EMBL" id="WESC01000001">
    <property type="protein sequence ID" value="KAB7742881.1"/>
    <property type="molecule type" value="Genomic_DNA"/>
</dbReference>
<dbReference type="Proteomes" id="UP000468901">
    <property type="component" value="Unassembled WGS sequence"/>
</dbReference>
<evidence type="ECO:0000256" key="2">
    <source>
        <dbReference type="SAM" id="SignalP"/>
    </source>
</evidence>
<feature type="chain" id="PRO_5026776573" evidence="2">
    <location>
        <begin position="22"/>
        <end position="194"/>
    </location>
</feature>
<proteinExistence type="predicted"/>
<evidence type="ECO:0000313" key="4">
    <source>
        <dbReference type="Proteomes" id="UP000468901"/>
    </source>
</evidence>
<keyword evidence="2" id="KW-0732">Signal</keyword>
<organism evidence="3 4">
    <name type="scientific">Parvibaculum sedimenti</name>
    <dbReference type="NCBI Taxonomy" id="2608632"/>
    <lineage>
        <taxon>Bacteria</taxon>
        <taxon>Pseudomonadati</taxon>
        <taxon>Pseudomonadota</taxon>
        <taxon>Alphaproteobacteria</taxon>
        <taxon>Hyphomicrobiales</taxon>
        <taxon>Parvibaculaceae</taxon>
        <taxon>Parvibaculum</taxon>
    </lineage>
</organism>
<feature type="signal peptide" evidence="2">
    <location>
        <begin position="1"/>
        <end position="21"/>
    </location>
</feature>
<gene>
    <name evidence="3" type="ORF">F2P47_01785</name>
</gene>
<comment type="caution">
    <text evidence="3">The sequence shown here is derived from an EMBL/GenBank/DDBJ whole genome shotgun (WGS) entry which is preliminary data.</text>
</comment>
<feature type="region of interest" description="Disordered" evidence="1">
    <location>
        <begin position="55"/>
        <end position="77"/>
    </location>
</feature>
<dbReference type="Pfam" id="PF11233">
    <property type="entry name" value="DUF3035"/>
    <property type="match status" value="1"/>
</dbReference>
<evidence type="ECO:0000256" key="1">
    <source>
        <dbReference type="SAM" id="MobiDB-lite"/>
    </source>
</evidence>
<accession>A0A6N6VMV0</accession>
<dbReference type="InterPro" id="IPR021395">
    <property type="entry name" value="DUF3035"/>
</dbReference>
<dbReference type="AlphaFoldDB" id="A0A6N6VMV0"/>